<comment type="caution">
    <text evidence="3">The sequence shown here is derived from an EMBL/GenBank/DDBJ whole genome shotgun (WGS) entry which is preliminary data.</text>
</comment>
<reference evidence="3 4" key="1">
    <citation type="submission" date="2021-01" db="EMBL/GenBank/DDBJ databases">
        <title>Actinoplanes sp. nov. LDG1-01 isolated from lichen.</title>
        <authorList>
            <person name="Saeng-In P."/>
            <person name="Phongsopitanun W."/>
            <person name="Kanchanasin P."/>
            <person name="Yuki M."/>
            <person name="Kudo T."/>
            <person name="Ohkuma M."/>
            <person name="Tanasupawat S."/>
        </authorList>
    </citation>
    <scope>NUCLEOTIDE SEQUENCE [LARGE SCALE GENOMIC DNA]</scope>
    <source>
        <strain evidence="3 4">LDG1-01</strain>
    </source>
</reference>
<proteinExistence type="predicted"/>
<evidence type="ECO:0000259" key="2">
    <source>
        <dbReference type="Pfam" id="PF00188"/>
    </source>
</evidence>
<dbReference type="InterPro" id="IPR035940">
    <property type="entry name" value="CAP_sf"/>
</dbReference>
<evidence type="ECO:0000313" key="3">
    <source>
        <dbReference type="EMBL" id="MBL7253466.1"/>
    </source>
</evidence>
<accession>A0ABS1VFI8</accession>
<dbReference type="EMBL" id="JAENHO010000001">
    <property type="protein sequence ID" value="MBL7253466.1"/>
    <property type="molecule type" value="Genomic_DNA"/>
</dbReference>
<gene>
    <name evidence="3" type="ORF">JKJ07_03990</name>
</gene>
<feature type="region of interest" description="Disordered" evidence="1">
    <location>
        <begin position="34"/>
        <end position="138"/>
    </location>
</feature>
<name>A0ABS1VFI8_9ACTN</name>
<feature type="compositionally biased region" description="Low complexity" evidence="1">
    <location>
        <begin position="116"/>
        <end position="127"/>
    </location>
</feature>
<dbReference type="Proteomes" id="UP000598996">
    <property type="component" value="Unassembled WGS sequence"/>
</dbReference>
<feature type="compositionally biased region" description="Basic residues" evidence="1">
    <location>
        <begin position="105"/>
        <end position="115"/>
    </location>
</feature>
<evidence type="ECO:0000313" key="4">
    <source>
        <dbReference type="Proteomes" id="UP000598996"/>
    </source>
</evidence>
<feature type="region of interest" description="Disordered" evidence="1">
    <location>
        <begin position="159"/>
        <end position="190"/>
    </location>
</feature>
<dbReference type="PANTHER" id="PTHR31157">
    <property type="entry name" value="SCP DOMAIN-CONTAINING PROTEIN"/>
    <property type="match status" value="1"/>
</dbReference>
<protein>
    <recommendedName>
        <fullName evidence="2">SCP domain-containing protein</fullName>
    </recommendedName>
</protein>
<dbReference type="RefSeq" id="WP_202989817.1">
    <property type="nucleotide sequence ID" value="NZ_JAENHO010000001.1"/>
</dbReference>
<keyword evidence="4" id="KW-1185">Reference proteome</keyword>
<feature type="compositionally biased region" description="Low complexity" evidence="1">
    <location>
        <begin position="71"/>
        <end position="104"/>
    </location>
</feature>
<feature type="domain" description="SCP" evidence="2">
    <location>
        <begin position="144"/>
        <end position="259"/>
    </location>
</feature>
<dbReference type="SUPFAM" id="SSF55797">
    <property type="entry name" value="PR-1-like"/>
    <property type="match status" value="1"/>
</dbReference>
<dbReference type="InterPro" id="IPR014044">
    <property type="entry name" value="CAP_dom"/>
</dbReference>
<sequence length="263" mass="26840">MPAHAARRFRPALVAAVAVGVIGVSYAGIAVARSSSDEAGGKGEARVNATAPLDATTEATTPVEELAAEVPTSSPTASPSPTAATPTPSAKPTTTARPSTTATKRPTKSPTKRKTTAPAPTKTRTTQPPAPGGGSSDTVSEVIRLVNVERKAAGCGNLTGESRLHRAAQKHSDRQAAQDSMSHQLPGEASMGDRVTAEGYRWGGVAENVAAGYGSPAAVMDGWMNSPGHKANILNCGYKNIGVGVAKSGKGTLYWTQNFASPL</sequence>
<dbReference type="CDD" id="cd05379">
    <property type="entry name" value="CAP_bacterial"/>
    <property type="match status" value="1"/>
</dbReference>
<evidence type="ECO:0000256" key="1">
    <source>
        <dbReference type="SAM" id="MobiDB-lite"/>
    </source>
</evidence>
<organism evidence="3 4">
    <name type="scientific">Paractinoplanes lichenicola</name>
    <dbReference type="NCBI Taxonomy" id="2802976"/>
    <lineage>
        <taxon>Bacteria</taxon>
        <taxon>Bacillati</taxon>
        <taxon>Actinomycetota</taxon>
        <taxon>Actinomycetes</taxon>
        <taxon>Micromonosporales</taxon>
        <taxon>Micromonosporaceae</taxon>
        <taxon>Paractinoplanes</taxon>
    </lineage>
</organism>
<dbReference type="PANTHER" id="PTHR31157:SF1">
    <property type="entry name" value="SCP DOMAIN-CONTAINING PROTEIN"/>
    <property type="match status" value="1"/>
</dbReference>
<dbReference type="Pfam" id="PF00188">
    <property type="entry name" value="CAP"/>
    <property type="match status" value="1"/>
</dbReference>
<feature type="compositionally biased region" description="Basic and acidic residues" evidence="1">
    <location>
        <begin position="35"/>
        <end position="45"/>
    </location>
</feature>
<dbReference type="Gene3D" id="3.40.33.10">
    <property type="entry name" value="CAP"/>
    <property type="match status" value="1"/>
</dbReference>